<reference evidence="2 3" key="1">
    <citation type="submission" date="2018-11" db="EMBL/GenBank/DDBJ databases">
        <title>Sequencing the genomes of 1000 actinobacteria strains.</title>
        <authorList>
            <person name="Klenk H.-P."/>
        </authorList>
    </citation>
    <scope>NUCLEOTIDE SEQUENCE [LARGE SCALE GENOMIC DNA]</scope>
    <source>
        <strain evidence="2 3">DSM 44348</strain>
    </source>
</reference>
<name>A0A3N2GVE5_9PSEU</name>
<evidence type="ECO:0000313" key="2">
    <source>
        <dbReference type="EMBL" id="ROS40598.1"/>
    </source>
</evidence>
<dbReference type="RefSeq" id="WP_123684103.1">
    <property type="nucleotide sequence ID" value="NZ_CBDRBK010000001.1"/>
</dbReference>
<keyword evidence="1" id="KW-0812">Transmembrane</keyword>
<proteinExistence type="predicted"/>
<evidence type="ECO:0000256" key="1">
    <source>
        <dbReference type="SAM" id="Phobius"/>
    </source>
</evidence>
<dbReference type="Proteomes" id="UP000274843">
    <property type="component" value="Unassembled WGS sequence"/>
</dbReference>
<keyword evidence="3" id="KW-1185">Reference proteome</keyword>
<feature type="transmembrane region" description="Helical" evidence="1">
    <location>
        <begin position="145"/>
        <end position="165"/>
    </location>
</feature>
<dbReference type="AlphaFoldDB" id="A0A3N2GVE5"/>
<dbReference type="EMBL" id="RKHY01000001">
    <property type="protein sequence ID" value="ROS40598.1"/>
    <property type="molecule type" value="Genomic_DNA"/>
</dbReference>
<comment type="caution">
    <text evidence="2">The sequence shown here is derived from an EMBL/GenBank/DDBJ whole genome shotgun (WGS) entry which is preliminary data.</text>
</comment>
<keyword evidence="1" id="KW-1133">Transmembrane helix</keyword>
<sequence>MTIPLRVHASLSVLVGAPLVWEITRAEPAWRSVPFLLCCALTAAAPWAALHLRWWAGALMASAGVLGSAGAQLAMDHLVVRPEVVNLPAVQVAGVLAVLVIVLRGAGKWGAALGAAGLTASAAAATVAIQQWARVSPQLATPHPPTVAGTAFLLFGAALALGVFLRSGYSAASRWTTGSMSLARIDRR</sequence>
<evidence type="ECO:0000313" key="3">
    <source>
        <dbReference type="Proteomes" id="UP000274843"/>
    </source>
</evidence>
<feature type="transmembrane region" description="Helical" evidence="1">
    <location>
        <begin position="110"/>
        <end position="133"/>
    </location>
</feature>
<gene>
    <name evidence="2" type="ORF">EDD35_2936</name>
</gene>
<accession>A0A3N2GVE5</accession>
<dbReference type="GeneID" id="301844319"/>
<organism evidence="2 3">
    <name type="scientific">Amycolatopsis thermoflava</name>
    <dbReference type="NCBI Taxonomy" id="84480"/>
    <lineage>
        <taxon>Bacteria</taxon>
        <taxon>Bacillati</taxon>
        <taxon>Actinomycetota</taxon>
        <taxon>Actinomycetes</taxon>
        <taxon>Pseudonocardiales</taxon>
        <taxon>Pseudonocardiaceae</taxon>
        <taxon>Amycolatopsis</taxon>
        <taxon>Amycolatopsis methanolica group</taxon>
    </lineage>
</organism>
<protein>
    <submittedName>
        <fullName evidence="2">Uncharacterized protein</fullName>
    </submittedName>
</protein>
<feature type="transmembrane region" description="Helical" evidence="1">
    <location>
        <begin position="85"/>
        <end position="103"/>
    </location>
</feature>
<feature type="transmembrane region" description="Helical" evidence="1">
    <location>
        <begin position="54"/>
        <end position="73"/>
    </location>
</feature>
<keyword evidence="1" id="KW-0472">Membrane</keyword>